<feature type="signal peptide" evidence="1">
    <location>
        <begin position="1"/>
        <end position="21"/>
    </location>
</feature>
<dbReference type="AlphaFoldDB" id="U2WBG6"/>
<sequence>MKKNTNLYLAFLIAISFINFSCSVSSSQIGAFTSSNPQPKMQNYYWDATYDNLNYKLIAMELPNGTLFADKFGNSLFFDGWSVVSIVGFGDFEGEYDIQGDEVGSVELNDEDAYSIQKNCGEWEENLQDNLLIFNQSCESEVRYINKIVVNDADEIIEIQQYIEPQNKLMTLTKQN</sequence>
<evidence type="ECO:0000313" key="2">
    <source>
        <dbReference type="EMBL" id="ERL46904.1"/>
    </source>
</evidence>
<comment type="caution">
    <text evidence="2">The sequence shown here is derived from an EMBL/GenBank/DDBJ whole genome shotgun (WGS) entry which is preliminary data.</text>
</comment>
<name>U2WBG6_9PROT</name>
<protein>
    <submittedName>
        <fullName evidence="2">Periplasmic binding protein</fullName>
    </submittedName>
</protein>
<proteinExistence type="predicted"/>
<gene>
    <name evidence="2" type="ORF">RS24_00820</name>
</gene>
<keyword evidence="1" id="KW-0732">Signal</keyword>
<keyword evidence="3" id="KW-1185">Reference proteome</keyword>
<feature type="chain" id="PRO_5004636547" evidence="1">
    <location>
        <begin position="22"/>
        <end position="176"/>
    </location>
</feature>
<dbReference type="Proteomes" id="UP000016762">
    <property type="component" value="Unassembled WGS sequence"/>
</dbReference>
<reference evidence="2 3" key="1">
    <citation type="journal article" date="2014" name="FEMS Microbiol. Ecol.">
        <title>Genomic differentiation among two strains of the PS1 clade isolated from geographically separated marine habitats.</title>
        <authorList>
            <person name="Jimenez-Infante F."/>
            <person name="Ngugi D.K."/>
            <person name="Alam I."/>
            <person name="Rashid M."/>
            <person name="Baalawi W."/>
            <person name="Kamau A.A."/>
            <person name="Bajic V.B."/>
            <person name="Stingl U."/>
        </authorList>
    </citation>
    <scope>NUCLEOTIDE SEQUENCE [LARGE SCALE GENOMIC DNA]</scope>
    <source>
        <strain evidence="2 3">RS24</strain>
    </source>
</reference>
<dbReference type="RefSeq" id="WP_021776857.1">
    <property type="nucleotide sequence ID" value="NZ_AWXE01000003.1"/>
</dbReference>
<accession>U2WBG6</accession>
<evidence type="ECO:0000313" key="3">
    <source>
        <dbReference type="Proteomes" id="UP000016762"/>
    </source>
</evidence>
<dbReference type="EMBL" id="AWXE01000003">
    <property type="protein sequence ID" value="ERL46904.1"/>
    <property type="molecule type" value="Genomic_DNA"/>
</dbReference>
<dbReference type="OrthoDB" id="5737462at2"/>
<dbReference type="STRING" id="1397666.RS24_00820"/>
<organism evidence="2 3">
    <name type="scientific">Candidatus Micropelagius thuwalensis</name>
    <dbReference type="NCBI Taxonomy" id="1397666"/>
    <lineage>
        <taxon>Bacteria</taxon>
        <taxon>Pseudomonadati</taxon>
        <taxon>Pseudomonadota</taxon>
        <taxon>Alphaproteobacteria</taxon>
        <taxon>PS1 clade</taxon>
        <taxon>Candidatus Micropelagius</taxon>
    </lineage>
</organism>
<evidence type="ECO:0000256" key="1">
    <source>
        <dbReference type="SAM" id="SignalP"/>
    </source>
</evidence>